<comment type="caution">
    <text evidence="1">The sequence shown here is derived from an EMBL/GenBank/DDBJ whole genome shotgun (WGS) entry which is preliminary data.</text>
</comment>
<dbReference type="PANTHER" id="PTHR33053">
    <property type="entry name" value="PROTEIN, PUTATIVE-RELATED"/>
    <property type="match status" value="1"/>
</dbReference>
<proteinExistence type="predicted"/>
<dbReference type="Proteomes" id="UP000820818">
    <property type="component" value="Linkage Group LG8"/>
</dbReference>
<dbReference type="AlphaFoldDB" id="A0AAD5KM66"/>
<gene>
    <name evidence="1" type="ORF">GHT06_020134</name>
</gene>
<evidence type="ECO:0000313" key="1">
    <source>
        <dbReference type="EMBL" id="KAI9554857.1"/>
    </source>
</evidence>
<keyword evidence="2" id="KW-1185">Reference proteome</keyword>
<evidence type="ECO:0008006" key="3">
    <source>
        <dbReference type="Google" id="ProtNLM"/>
    </source>
</evidence>
<organism evidence="1 2">
    <name type="scientific">Daphnia sinensis</name>
    <dbReference type="NCBI Taxonomy" id="1820382"/>
    <lineage>
        <taxon>Eukaryota</taxon>
        <taxon>Metazoa</taxon>
        <taxon>Ecdysozoa</taxon>
        <taxon>Arthropoda</taxon>
        <taxon>Crustacea</taxon>
        <taxon>Branchiopoda</taxon>
        <taxon>Diplostraca</taxon>
        <taxon>Cladocera</taxon>
        <taxon>Anomopoda</taxon>
        <taxon>Daphniidae</taxon>
        <taxon>Daphnia</taxon>
        <taxon>Daphnia similis group</taxon>
    </lineage>
</organism>
<evidence type="ECO:0000313" key="2">
    <source>
        <dbReference type="Proteomes" id="UP000820818"/>
    </source>
</evidence>
<protein>
    <recommendedName>
        <fullName evidence="3">Transposase domain-containing protein</fullName>
    </recommendedName>
</protein>
<name>A0AAD5KM66_9CRUS</name>
<dbReference type="PANTHER" id="PTHR33053:SF24">
    <property type="entry name" value="TRANSPOSASE DOMAIN-CONTAINING PROTEIN"/>
    <property type="match status" value="1"/>
</dbReference>
<sequence>MSDTTSATVNLGNLHACYTPTMDADGDRSDSDSYVSDAASYATVDCCEDDYDYKDSCSISEEEDAEETFKNGLATWAIEANIARCHVNSLLKLLKTDGGLGYLPVDWRTLAKTQLPRGKLPFRDVPPGRYVHLGLANGIILSLLKTDVAHLPDVIEIIISVDGLPVAKSSGSQFWPILGRTCGEDGGFVFVIGIYHGDRKPENVNVFLIDLIREAEDLISNGICVEGKKIRISIVGLVCDAPARCFMTSVVLHNSYESCHKCVTVGSWVRSASGKGGRVTYPATSAPLRTDDSFRRRVYKNHHDSNKERSSIEQILPDMVKNVPLDYMHLTCLGAMKKLMKAWVKGGFERTKLSKVLVDHLSAFLIAIARFIPCDFPRKTRTLNDLPHMKATEYRLHMNYVAPVIFKVLDPKLYNHFMLFHVAMKILVNDEDCITYAEYAETLLKTFVKDAVTLYGPKFIAYNIHNLIHLPGDVVNYGPLDNFSSFPFENKLQKMKNLVRRGGKPLEQIVRRMREVDAHHTRVKGSTVVNRLTFLSCYHNSGPLINGYRMVDQYEKMQYCRWTITIKVPDNCVFTYDRKVLLIENILRNSNSEVFILAKQYQNYQNLYEYPLPSMAINEFVVSDLSQDLQIWPISCIVNKCLRIPVKHPSDNTFFVCPLFAHE</sequence>
<accession>A0AAD5KM66</accession>
<reference evidence="1 2" key="1">
    <citation type="submission" date="2022-05" db="EMBL/GenBank/DDBJ databases">
        <title>A multi-omics perspective on studying reproductive biology in Daphnia sinensis.</title>
        <authorList>
            <person name="Jia J."/>
        </authorList>
    </citation>
    <scope>NUCLEOTIDE SEQUENCE [LARGE SCALE GENOMIC DNA]</scope>
    <source>
        <strain evidence="1 2">WSL</strain>
    </source>
</reference>
<dbReference type="EMBL" id="WJBH02000008">
    <property type="protein sequence ID" value="KAI9554857.1"/>
    <property type="molecule type" value="Genomic_DNA"/>
</dbReference>